<evidence type="ECO:0000313" key="2">
    <source>
        <dbReference type="Proteomes" id="UP000235371"/>
    </source>
</evidence>
<evidence type="ECO:0000313" key="1">
    <source>
        <dbReference type="EMBL" id="PMD60738.1"/>
    </source>
</evidence>
<dbReference type="OrthoDB" id="3543130at2759"/>
<dbReference type="RefSeq" id="XP_024737642.1">
    <property type="nucleotide sequence ID" value="XM_024873362.1"/>
</dbReference>
<dbReference type="EMBL" id="KZ613788">
    <property type="protein sequence ID" value="PMD60738.1"/>
    <property type="molecule type" value="Genomic_DNA"/>
</dbReference>
<keyword evidence="2" id="KW-1185">Reference proteome</keyword>
<feature type="non-terminal residue" evidence="1">
    <location>
        <position position="186"/>
    </location>
</feature>
<feature type="non-terminal residue" evidence="1">
    <location>
        <position position="1"/>
    </location>
</feature>
<name>A0A2J6TCP9_9HELO</name>
<dbReference type="Proteomes" id="UP000235371">
    <property type="component" value="Unassembled WGS sequence"/>
</dbReference>
<organism evidence="1 2">
    <name type="scientific">Hyaloscypha bicolor E</name>
    <dbReference type="NCBI Taxonomy" id="1095630"/>
    <lineage>
        <taxon>Eukaryota</taxon>
        <taxon>Fungi</taxon>
        <taxon>Dikarya</taxon>
        <taxon>Ascomycota</taxon>
        <taxon>Pezizomycotina</taxon>
        <taxon>Leotiomycetes</taxon>
        <taxon>Helotiales</taxon>
        <taxon>Hyaloscyphaceae</taxon>
        <taxon>Hyaloscypha</taxon>
        <taxon>Hyaloscypha bicolor</taxon>
    </lineage>
</organism>
<proteinExistence type="predicted"/>
<sequence length="186" mass="20490">LVSAAVASSITIVNGTFSLFQTFFRLAEVDEDLKICLKLLAIVERDLNYARRQLQSRRSNLSHQITSTDFQHLESAIGDTEAATLSLGELVEAYRVQRDVNKRISPVYRFKWVVQGKDRFASRQGVLNMAHISLLAASQKMDTAALAVPQSATPPPYSPGALAGNSKILRSPSQQRTLKGKSSMIL</sequence>
<reference evidence="1 2" key="1">
    <citation type="submission" date="2016-04" db="EMBL/GenBank/DDBJ databases">
        <title>A degradative enzymes factory behind the ericoid mycorrhizal symbiosis.</title>
        <authorList>
            <consortium name="DOE Joint Genome Institute"/>
            <person name="Martino E."/>
            <person name="Morin E."/>
            <person name="Grelet G."/>
            <person name="Kuo A."/>
            <person name="Kohler A."/>
            <person name="Daghino S."/>
            <person name="Barry K."/>
            <person name="Choi C."/>
            <person name="Cichocki N."/>
            <person name="Clum A."/>
            <person name="Copeland A."/>
            <person name="Hainaut M."/>
            <person name="Haridas S."/>
            <person name="Labutti K."/>
            <person name="Lindquist E."/>
            <person name="Lipzen A."/>
            <person name="Khouja H.-R."/>
            <person name="Murat C."/>
            <person name="Ohm R."/>
            <person name="Olson A."/>
            <person name="Spatafora J."/>
            <person name="Veneault-Fourrey C."/>
            <person name="Henrissat B."/>
            <person name="Grigoriev I."/>
            <person name="Martin F."/>
            <person name="Perotto S."/>
        </authorList>
    </citation>
    <scope>NUCLEOTIDE SEQUENCE [LARGE SCALE GENOMIC DNA]</scope>
    <source>
        <strain evidence="1 2">E</strain>
    </source>
</reference>
<evidence type="ECO:0008006" key="3">
    <source>
        <dbReference type="Google" id="ProtNLM"/>
    </source>
</evidence>
<accession>A0A2J6TCP9</accession>
<dbReference type="InParanoid" id="A0A2J6TCP9"/>
<dbReference type="AlphaFoldDB" id="A0A2J6TCP9"/>
<gene>
    <name evidence="1" type="ORF">K444DRAFT_502880</name>
</gene>
<protein>
    <recommendedName>
        <fullName evidence="3">Fungal N-terminal domain-containing protein</fullName>
    </recommendedName>
</protein>
<dbReference type="GeneID" id="36581442"/>